<dbReference type="Proteomes" id="UP000050794">
    <property type="component" value="Unassembled WGS sequence"/>
</dbReference>
<accession>A0A183U798</accession>
<dbReference type="AlphaFoldDB" id="A0A183U798"/>
<protein>
    <submittedName>
        <fullName evidence="3">Secreted protein</fullName>
    </submittedName>
</protein>
<sequence length="87" mass="9361">MRAHTDTVTALSLSPNGTHLLSNAMDCSELFPPQLPAFQDQYVSAQIGTLYGSGRPTLTVEFVTVVAQVFGNRDLIADSDISSLTIF</sequence>
<reference evidence="1 2" key="2">
    <citation type="submission" date="2018-11" db="EMBL/GenBank/DDBJ databases">
        <authorList>
            <consortium name="Pathogen Informatics"/>
        </authorList>
    </citation>
    <scope>NUCLEOTIDE SEQUENCE [LARGE SCALE GENOMIC DNA]</scope>
</reference>
<reference evidence="3" key="1">
    <citation type="submission" date="2016-06" db="UniProtKB">
        <authorList>
            <consortium name="WormBaseParasite"/>
        </authorList>
    </citation>
    <scope>IDENTIFICATION</scope>
</reference>
<evidence type="ECO:0000313" key="2">
    <source>
        <dbReference type="Proteomes" id="UP000050794"/>
    </source>
</evidence>
<organism evidence="2 3">
    <name type="scientific">Toxocara canis</name>
    <name type="common">Canine roundworm</name>
    <dbReference type="NCBI Taxonomy" id="6265"/>
    <lineage>
        <taxon>Eukaryota</taxon>
        <taxon>Metazoa</taxon>
        <taxon>Ecdysozoa</taxon>
        <taxon>Nematoda</taxon>
        <taxon>Chromadorea</taxon>
        <taxon>Rhabditida</taxon>
        <taxon>Spirurina</taxon>
        <taxon>Ascaridomorpha</taxon>
        <taxon>Ascaridoidea</taxon>
        <taxon>Toxocaridae</taxon>
        <taxon>Toxocara</taxon>
    </lineage>
</organism>
<dbReference type="WBParaSite" id="TCNE_0000436801-mRNA-1">
    <property type="protein sequence ID" value="TCNE_0000436801-mRNA-1"/>
    <property type="gene ID" value="TCNE_0000436801"/>
</dbReference>
<gene>
    <name evidence="1" type="ORF">TCNE_LOCUS4369</name>
</gene>
<name>A0A183U798_TOXCA</name>
<evidence type="ECO:0000313" key="1">
    <source>
        <dbReference type="EMBL" id="VDM30086.1"/>
    </source>
</evidence>
<proteinExistence type="predicted"/>
<keyword evidence="2" id="KW-1185">Reference proteome</keyword>
<dbReference type="EMBL" id="UYWY01007252">
    <property type="protein sequence ID" value="VDM30086.1"/>
    <property type="molecule type" value="Genomic_DNA"/>
</dbReference>
<evidence type="ECO:0000313" key="3">
    <source>
        <dbReference type="WBParaSite" id="TCNE_0000436801-mRNA-1"/>
    </source>
</evidence>